<evidence type="ECO:0000313" key="2">
    <source>
        <dbReference type="EMBL" id="NBI07035.1"/>
    </source>
</evidence>
<dbReference type="GO" id="GO:0016757">
    <property type="term" value="F:glycosyltransferase activity"/>
    <property type="evidence" value="ECO:0007669"/>
    <property type="project" value="InterPro"/>
</dbReference>
<dbReference type="PANTHER" id="PTHR12526">
    <property type="entry name" value="GLYCOSYLTRANSFERASE"/>
    <property type="match status" value="1"/>
</dbReference>
<dbReference type="CDD" id="cd03801">
    <property type="entry name" value="GT4_PimA-like"/>
    <property type="match status" value="1"/>
</dbReference>
<name>A0A845QX13_9CLOT</name>
<dbReference type="Proteomes" id="UP000467132">
    <property type="component" value="Unassembled WGS sequence"/>
</dbReference>
<dbReference type="InterPro" id="IPR001296">
    <property type="entry name" value="Glyco_trans_1"/>
</dbReference>
<comment type="caution">
    <text evidence="2">The sequence shown here is derived from an EMBL/GenBank/DDBJ whole genome shotgun (WGS) entry which is preliminary data.</text>
</comment>
<dbReference type="Pfam" id="PF00534">
    <property type="entry name" value="Glycos_transf_1"/>
    <property type="match status" value="1"/>
</dbReference>
<dbReference type="EMBL" id="QXXA01000010">
    <property type="protein sequence ID" value="NBI07035.1"/>
    <property type="molecule type" value="Genomic_DNA"/>
</dbReference>
<feature type="domain" description="Glycosyl transferase family 1" evidence="1">
    <location>
        <begin position="201"/>
        <end position="346"/>
    </location>
</feature>
<reference evidence="2 3" key="1">
    <citation type="submission" date="2018-08" db="EMBL/GenBank/DDBJ databases">
        <title>Murine metabolic-syndrome-specific gut microbial biobank.</title>
        <authorList>
            <person name="Liu C."/>
        </authorList>
    </citation>
    <scope>NUCLEOTIDE SEQUENCE [LARGE SCALE GENOMIC DNA]</scope>
    <source>
        <strain evidence="2 3">583</strain>
    </source>
</reference>
<gene>
    <name evidence="2" type="ORF">D3Z33_09235</name>
</gene>
<keyword evidence="3" id="KW-1185">Reference proteome</keyword>
<dbReference type="SUPFAM" id="SSF53756">
    <property type="entry name" value="UDP-Glycosyltransferase/glycogen phosphorylase"/>
    <property type="match status" value="1"/>
</dbReference>
<dbReference type="RefSeq" id="WP_160197512.1">
    <property type="nucleotide sequence ID" value="NZ_QXXA01000010.1"/>
</dbReference>
<sequence length="381" mass="44783">MKLLVVVTQYPSKDDLYRSGFVHSRVKKYLEVGLEVEVYVYNNSFNMSSSYNFEGVDVTCVNAIELKNKIIKNDYDIILVHFAWKKVTNIILENKNKNMNVIIWVHGVEALSWHRRLFNLTFDLYSILSFSNYIIKNTNQMLFYRNLIRNHLKNKVHFVFVSNWMKNVTEQDTNCIGEIKNYSIIPNPINTSVFKYDRKTKEKRLKIFNLRPYSTKKYANDITIEVIKQLSNKEYFRNLEFNLYGKGRLFNKLTKKVKKYDNVNIHKGFYKQKEIKKLHDENGVILIPTRQDAQGVSMCEAICSGLVPISSNNTAIPEFIDSSYGYICDTIEDYIDAIEEIYYNPEVFLTKSRNTVKLSKRLGREQVEKKELDLILSHISD</sequence>
<dbReference type="PANTHER" id="PTHR12526:SF630">
    <property type="entry name" value="GLYCOSYLTRANSFERASE"/>
    <property type="match status" value="1"/>
</dbReference>
<evidence type="ECO:0000313" key="3">
    <source>
        <dbReference type="Proteomes" id="UP000467132"/>
    </source>
</evidence>
<accession>A0A845QX13</accession>
<evidence type="ECO:0000259" key="1">
    <source>
        <dbReference type="Pfam" id="PF00534"/>
    </source>
</evidence>
<dbReference type="Gene3D" id="3.40.50.2000">
    <property type="entry name" value="Glycogen Phosphorylase B"/>
    <property type="match status" value="2"/>
</dbReference>
<keyword evidence="2" id="KW-0808">Transferase</keyword>
<organism evidence="2 3">
    <name type="scientific">Senegalia massiliensis</name>
    <dbReference type="NCBI Taxonomy" id="1720316"/>
    <lineage>
        <taxon>Bacteria</taxon>
        <taxon>Bacillati</taxon>
        <taxon>Bacillota</taxon>
        <taxon>Clostridia</taxon>
        <taxon>Eubacteriales</taxon>
        <taxon>Clostridiaceae</taxon>
        <taxon>Senegalia</taxon>
    </lineage>
</organism>
<dbReference type="AlphaFoldDB" id="A0A845QX13"/>
<protein>
    <submittedName>
        <fullName evidence="2">Glycosyltransferase</fullName>
    </submittedName>
</protein>
<proteinExistence type="predicted"/>
<dbReference type="OrthoDB" id="1938560at2"/>